<dbReference type="GO" id="GO:0003677">
    <property type="term" value="F:DNA binding"/>
    <property type="evidence" value="ECO:0007669"/>
    <property type="project" value="InterPro"/>
</dbReference>
<dbReference type="AlphaFoldDB" id="A0A7G5BVZ3"/>
<dbReference type="InterPro" id="IPR001387">
    <property type="entry name" value="Cro/C1-type_HTH"/>
</dbReference>
<protein>
    <submittedName>
        <fullName evidence="2">Helix-turn-helix transcriptional regulator</fullName>
    </submittedName>
</protein>
<reference evidence="2 3" key="1">
    <citation type="submission" date="2019-07" db="EMBL/GenBank/DDBJ databases">
        <authorList>
            <person name="Kim J.K."/>
            <person name="Cheong H.-M."/>
            <person name="Choi Y."/>
            <person name="Hwang K.J."/>
            <person name="Lee S."/>
            <person name="Choi C."/>
        </authorList>
    </citation>
    <scope>NUCLEOTIDE SEQUENCE [LARGE SCALE GENOMIC DNA]</scope>
    <source>
        <strain evidence="2 3">KS 22</strain>
    </source>
</reference>
<dbReference type="PROSITE" id="PS50943">
    <property type="entry name" value="HTH_CROC1"/>
    <property type="match status" value="1"/>
</dbReference>
<accession>A0A7G5BVZ3</accession>
<dbReference type="EMBL" id="CP041969">
    <property type="protein sequence ID" value="QMV41127.1"/>
    <property type="molecule type" value="Genomic_DNA"/>
</dbReference>
<dbReference type="SUPFAM" id="SSF47413">
    <property type="entry name" value="lambda repressor-like DNA-binding domains"/>
    <property type="match status" value="1"/>
</dbReference>
<keyword evidence="3" id="KW-1185">Reference proteome</keyword>
<gene>
    <name evidence="2" type="ORF">FPL14_07910</name>
</gene>
<dbReference type="CDD" id="cd00093">
    <property type="entry name" value="HTH_XRE"/>
    <property type="match status" value="1"/>
</dbReference>
<dbReference type="RefSeq" id="WP_182302487.1">
    <property type="nucleotide sequence ID" value="NZ_CP041969.1"/>
</dbReference>
<evidence type="ECO:0000313" key="3">
    <source>
        <dbReference type="Proteomes" id="UP000515679"/>
    </source>
</evidence>
<name>A0A7G5BVZ3_9BACL</name>
<dbReference type="Pfam" id="PF13443">
    <property type="entry name" value="HTH_26"/>
    <property type="match status" value="1"/>
</dbReference>
<dbReference type="SMART" id="SM00530">
    <property type="entry name" value="HTH_XRE"/>
    <property type="match status" value="1"/>
</dbReference>
<sequence>MKVELGRCLLPERLLEASMTAEQLARALQYKPERISDFIGNKRVMPLQVAISIAGTLGCEVTELYETTTFLP</sequence>
<dbReference type="KEGG" id="cchl:FPL14_07910"/>
<evidence type="ECO:0000259" key="1">
    <source>
        <dbReference type="PROSITE" id="PS50943"/>
    </source>
</evidence>
<dbReference type="InterPro" id="IPR010982">
    <property type="entry name" value="Lambda_DNA-bd_dom_sf"/>
</dbReference>
<feature type="domain" description="HTH cro/C1-type" evidence="1">
    <location>
        <begin position="16"/>
        <end position="64"/>
    </location>
</feature>
<proteinExistence type="predicted"/>
<dbReference type="Proteomes" id="UP000515679">
    <property type="component" value="Chromosome"/>
</dbReference>
<evidence type="ECO:0000313" key="2">
    <source>
        <dbReference type="EMBL" id="QMV41127.1"/>
    </source>
</evidence>
<organism evidence="2 3">
    <name type="scientific">Cohnella cholangitidis</name>
    <dbReference type="NCBI Taxonomy" id="2598458"/>
    <lineage>
        <taxon>Bacteria</taxon>
        <taxon>Bacillati</taxon>
        <taxon>Bacillota</taxon>
        <taxon>Bacilli</taxon>
        <taxon>Bacillales</taxon>
        <taxon>Paenibacillaceae</taxon>
        <taxon>Cohnella</taxon>
    </lineage>
</organism>
<dbReference type="Gene3D" id="1.10.260.40">
    <property type="entry name" value="lambda repressor-like DNA-binding domains"/>
    <property type="match status" value="1"/>
</dbReference>